<dbReference type="CDD" id="cd01830">
    <property type="entry name" value="XynE_like"/>
    <property type="match status" value="1"/>
</dbReference>
<dbReference type="InterPro" id="IPR053140">
    <property type="entry name" value="GDSL_Rv0518-like"/>
</dbReference>
<dbReference type="EMBL" id="CAADID010000007">
    <property type="protein sequence ID" value="VFR60103.1"/>
    <property type="molecule type" value="Genomic_DNA"/>
</dbReference>
<dbReference type="SUPFAM" id="SSF52266">
    <property type="entry name" value="SGNH hydrolase"/>
    <property type="match status" value="1"/>
</dbReference>
<dbReference type="Pfam" id="PF00657">
    <property type="entry name" value="Lipase_GDSL"/>
    <property type="match status" value="1"/>
</dbReference>
<dbReference type="Gene3D" id="3.40.50.1110">
    <property type="entry name" value="SGNH hydrolase"/>
    <property type="match status" value="1"/>
</dbReference>
<dbReference type="EMBL" id="CAADIG010000025">
    <property type="protein sequence ID" value="VFR49659.1"/>
    <property type="molecule type" value="Genomic_DNA"/>
</dbReference>
<proteinExistence type="predicted"/>
<organism evidence="2">
    <name type="scientific">plant metagenome</name>
    <dbReference type="NCBI Taxonomy" id="1297885"/>
    <lineage>
        <taxon>unclassified sequences</taxon>
        <taxon>metagenomes</taxon>
        <taxon>organismal metagenomes</taxon>
    </lineage>
</organism>
<dbReference type="PANTHER" id="PTHR43784">
    <property type="entry name" value="GDSL-LIKE LIPASE/ACYLHYDROLASE, PUTATIVE (AFU_ORTHOLOGUE AFUA_2G00820)-RELATED"/>
    <property type="match status" value="1"/>
</dbReference>
<reference evidence="2" key="1">
    <citation type="submission" date="2019-03" db="EMBL/GenBank/DDBJ databases">
        <authorList>
            <person name="Danneels B."/>
        </authorList>
    </citation>
    <scope>NUCLEOTIDE SEQUENCE</scope>
</reference>
<sequence>MRAAVTIMAVAALGLPFVASAADASEPAVSRVWTATWAASPQPVWGSDFLFPANVPSELHDQTVRQIARVSLGGQRLRIVLSNTYGKEPLTIGRAAVARSRGGDDGAVAEDSQRVVTFGGQEAATILPGASLVSDPVALPLPALAQVAVSLYLPKATPVSTFHWDGRQTSWIVRGDRTTAPVLNTDEDSAQSTTARPLLTGIQVEADQTSRAVAVIGDSITDGATASLDKDSRWPDFLAARLAPHGVAVVNAGISGARLLSDGMGVNALARLERDVLAQPGVRSVIVVLGINDIAWPGTAFAREAPSPTLDALTAGYRQLIEQARSHGLRVIGATLTPFEGALPGTPLEDYYHADKDALRRHVNEWIRHSGAFDAVIDFDVVLRDPAHPSRLASRFDSGDRLHPGDEGNRAMADAVDLDALLPGLAATPAAVSSQEP</sequence>
<name>A0A484SD62_9ZZZZ</name>
<evidence type="ECO:0000313" key="2">
    <source>
        <dbReference type="EMBL" id="VFR60103.1"/>
    </source>
</evidence>
<evidence type="ECO:0000313" key="1">
    <source>
        <dbReference type="EMBL" id="VFR49659.1"/>
    </source>
</evidence>
<dbReference type="InterPro" id="IPR036514">
    <property type="entry name" value="SGNH_hydro_sf"/>
</dbReference>
<gene>
    <name evidence="1" type="ORF">ANT2_2621</name>
    <name evidence="2" type="ORF">ANT3_2623</name>
</gene>
<dbReference type="AlphaFoldDB" id="A0A484SD62"/>
<protein>
    <submittedName>
        <fullName evidence="2">Lysophospholipase L1 and related esterases</fullName>
    </submittedName>
</protein>
<dbReference type="PANTHER" id="PTHR43784:SF2">
    <property type="entry name" value="GDSL-LIKE LIPASE_ACYLHYDROLASE, PUTATIVE (AFU_ORTHOLOGUE AFUA_2G00820)-RELATED"/>
    <property type="match status" value="1"/>
</dbReference>
<dbReference type="GO" id="GO:0016788">
    <property type="term" value="F:hydrolase activity, acting on ester bonds"/>
    <property type="evidence" value="ECO:0007669"/>
    <property type="project" value="InterPro"/>
</dbReference>
<dbReference type="InterPro" id="IPR001087">
    <property type="entry name" value="GDSL"/>
</dbReference>
<accession>A0A484SD62</accession>